<sequence>MFGQVSATSDIDKRALVWFITSEMDQNVELAPIISFDKLYERVTAATGVGERFVRKLVKEKEQADETGTKISTPGKKRKRTKGKIEVDNFDLGVIRRKIHEFYSMRKEILTLAKLLNVLQEDIDFKGSRETLRKILTKIGFRYKKSKKSKSNRKVLIERNDISAWRANYLQNIYENECGEKKPVIFLDETYIHSSHTAGRC</sequence>
<organism evidence="1 2">
    <name type="scientific">Leptidea sinapis</name>
    <dbReference type="NCBI Taxonomy" id="189913"/>
    <lineage>
        <taxon>Eukaryota</taxon>
        <taxon>Metazoa</taxon>
        <taxon>Ecdysozoa</taxon>
        <taxon>Arthropoda</taxon>
        <taxon>Hexapoda</taxon>
        <taxon>Insecta</taxon>
        <taxon>Pterygota</taxon>
        <taxon>Neoptera</taxon>
        <taxon>Endopterygota</taxon>
        <taxon>Lepidoptera</taxon>
        <taxon>Glossata</taxon>
        <taxon>Ditrysia</taxon>
        <taxon>Papilionoidea</taxon>
        <taxon>Pieridae</taxon>
        <taxon>Dismorphiinae</taxon>
        <taxon>Leptidea</taxon>
    </lineage>
</organism>
<gene>
    <name evidence="1" type="ORF">LSINAPIS_LOCUS11518</name>
</gene>
<evidence type="ECO:0000313" key="1">
    <source>
        <dbReference type="EMBL" id="VVD00987.1"/>
    </source>
</evidence>
<protein>
    <submittedName>
        <fullName evidence="1">Uncharacterized protein</fullName>
    </submittedName>
</protein>
<dbReference type="AlphaFoldDB" id="A0A5E4QTG0"/>
<accession>A0A5E4QTG0</accession>
<keyword evidence="2" id="KW-1185">Reference proteome</keyword>
<proteinExistence type="predicted"/>
<dbReference type="Proteomes" id="UP000324832">
    <property type="component" value="Unassembled WGS sequence"/>
</dbReference>
<evidence type="ECO:0000313" key="2">
    <source>
        <dbReference type="Proteomes" id="UP000324832"/>
    </source>
</evidence>
<name>A0A5E4QTG0_9NEOP</name>
<reference evidence="1 2" key="1">
    <citation type="submission" date="2017-07" db="EMBL/GenBank/DDBJ databases">
        <authorList>
            <person name="Talla V."/>
            <person name="Backstrom N."/>
        </authorList>
    </citation>
    <scope>NUCLEOTIDE SEQUENCE [LARGE SCALE GENOMIC DNA]</scope>
</reference>
<dbReference type="EMBL" id="FZQP02005110">
    <property type="protein sequence ID" value="VVD00987.1"/>
    <property type="molecule type" value="Genomic_DNA"/>
</dbReference>